<evidence type="ECO:0000313" key="3">
    <source>
        <dbReference type="EMBL" id="MBM2419474.1"/>
    </source>
</evidence>
<dbReference type="RefSeq" id="WP_138487669.1">
    <property type="nucleotide sequence ID" value="NZ_JAFBWU010000019.1"/>
</dbReference>
<evidence type="ECO:0000313" key="4">
    <source>
        <dbReference type="Proteomes" id="UP000755667"/>
    </source>
</evidence>
<proteinExistence type="predicted"/>
<dbReference type="EMBL" id="JAFBXE010000019">
    <property type="protein sequence ID" value="MBM2414803.1"/>
    <property type="molecule type" value="Genomic_DNA"/>
</dbReference>
<dbReference type="InterPro" id="IPR045601">
    <property type="entry name" value="DUF6455"/>
</dbReference>
<dbReference type="GeneID" id="62643060"/>
<keyword evidence="5" id="KW-1185">Reference proteome</keyword>
<comment type="caution">
    <text evidence="2">The sequence shown here is derived from an EMBL/GenBank/DDBJ whole genome shotgun (WGS) entry which is preliminary data.</text>
</comment>
<dbReference type="Proteomes" id="UP000755667">
    <property type="component" value="Unassembled WGS sequence"/>
</dbReference>
<reference evidence="2 5" key="1">
    <citation type="submission" date="2021-01" db="EMBL/GenBank/DDBJ databases">
        <title>Diatom-associated Roseobacters Show Island Model of Population Structure.</title>
        <authorList>
            <person name="Qu L."/>
            <person name="Feng X."/>
            <person name="Chen Y."/>
            <person name="Li L."/>
            <person name="Wang X."/>
            <person name="Hu Z."/>
            <person name="Wang H."/>
            <person name="Luo H."/>
        </authorList>
    </citation>
    <scope>NUCLEOTIDE SEQUENCE</scope>
    <source>
        <strain evidence="3 5">CC28-63</strain>
        <strain evidence="2">CC28-69</strain>
    </source>
</reference>
<evidence type="ECO:0000259" key="1">
    <source>
        <dbReference type="Pfam" id="PF20056"/>
    </source>
</evidence>
<protein>
    <recommendedName>
        <fullName evidence="1">DUF6455 domain-containing protein</fullName>
    </recommendedName>
</protein>
<feature type="domain" description="DUF6455" evidence="1">
    <location>
        <begin position="108"/>
        <end position="180"/>
    </location>
</feature>
<evidence type="ECO:0000313" key="5">
    <source>
        <dbReference type="Proteomes" id="UP000809440"/>
    </source>
</evidence>
<dbReference type="AlphaFoldDB" id="A0A9Q2P7V8"/>
<dbReference type="OrthoDB" id="7689275at2"/>
<dbReference type="Pfam" id="PF20056">
    <property type="entry name" value="DUF6455"/>
    <property type="match status" value="1"/>
</dbReference>
<name>A0A9Q2P7V8_9RHOB</name>
<dbReference type="EMBL" id="JAFBXF010000019">
    <property type="protein sequence ID" value="MBM2419474.1"/>
    <property type="molecule type" value="Genomic_DNA"/>
</dbReference>
<evidence type="ECO:0000313" key="2">
    <source>
        <dbReference type="EMBL" id="MBM2414803.1"/>
    </source>
</evidence>
<dbReference type="Proteomes" id="UP000809440">
    <property type="component" value="Unassembled WGS sequence"/>
</dbReference>
<sequence length="189" mass="21323">MEQMNATFWCGIEFVSSNDSAFFVSELTQTRIFGVDTCIELEDDGLQLESWSYLEEQSRSWEWRYTCEEWLLENTDTSFQVDPSDSAPDNSTDAGRELDVILHNAELGYWLVRNVAKKIGVNLSGAMEDGDFTQSQYANMVLECCLCPLRDQCQNWLDEAQVSADTFPSGCSNAAAFGRLLTCRASTQQ</sequence>
<organism evidence="2 4">
    <name type="scientific">Marivita cryptomonadis</name>
    <dbReference type="NCBI Taxonomy" id="505252"/>
    <lineage>
        <taxon>Bacteria</taxon>
        <taxon>Pseudomonadati</taxon>
        <taxon>Pseudomonadota</taxon>
        <taxon>Alphaproteobacteria</taxon>
        <taxon>Rhodobacterales</taxon>
        <taxon>Roseobacteraceae</taxon>
        <taxon>Marivita</taxon>
    </lineage>
</organism>
<accession>A0A9Q2P7V8</accession>
<gene>
    <name evidence="2" type="ORF">JQX41_21000</name>
    <name evidence="3" type="ORF">JQX48_21020</name>
</gene>